<organism evidence="1">
    <name type="scientific">Mariniphaga anaerophila</name>
    <dbReference type="NCBI Taxonomy" id="1484053"/>
    <lineage>
        <taxon>Bacteria</taxon>
        <taxon>Pseudomonadati</taxon>
        <taxon>Bacteroidota</taxon>
        <taxon>Bacteroidia</taxon>
        <taxon>Marinilabiliales</taxon>
        <taxon>Prolixibacteraceae</taxon>
        <taxon>Mariniphaga</taxon>
    </lineage>
</organism>
<dbReference type="EMBL" id="DSDK01000311">
    <property type="protein sequence ID" value="HDR51083.1"/>
    <property type="molecule type" value="Genomic_DNA"/>
</dbReference>
<gene>
    <name evidence="1" type="ORF">ENN90_05590</name>
</gene>
<reference evidence="1" key="1">
    <citation type="journal article" date="2020" name="mSystems">
        <title>Genome- and Community-Level Interaction Insights into Carbon Utilization and Element Cycling Functions of Hydrothermarchaeota in Hydrothermal Sediment.</title>
        <authorList>
            <person name="Zhou Z."/>
            <person name="Liu Y."/>
            <person name="Xu W."/>
            <person name="Pan J."/>
            <person name="Luo Z.H."/>
            <person name="Li M."/>
        </authorList>
    </citation>
    <scope>NUCLEOTIDE SEQUENCE [LARGE SCALE GENOMIC DNA]</scope>
    <source>
        <strain evidence="1">SpSt-1217</strain>
    </source>
</reference>
<sequence>MKAVSIELNKSQFLKVINQLDDNDKFELYNELKKSLFLKRFNKLLKSTKTDELTMEDITNEVESVRKQRYEEGRQAI</sequence>
<proteinExistence type="predicted"/>
<dbReference type="AlphaFoldDB" id="A0A831PPY4"/>
<accession>A0A831PPY4</accession>
<comment type="caution">
    <text evidence="1">The sequence shown here is derived from an EMBL/GenBank/DDBJ whole genome shotgun (WGS) entry which is preliminary data.</text>
</comment>
<dbReference type="Proteomes" id="UP000886047">
    <property type="component" value="Unassembled WGS sequence"/>
</dbReference>
<evidence type="ECO:0000313" key="1">
    <source>
        <dbReference type="EMBL" id="HDR51083.1"/>
    </source>
</evidence>
<name>A0A831PPY4_9BACT</name>
<dbReference type="NCBIfam" id="NF047401">
    <property type="entry name" value="TA_anti_VapB15"/>
    <property type="match status" value="1"/>
</dbReference>
<protein>
    <submittedName>
        <fullName evidence="1">Uncharacterized protein</fullName>
    </submittedName>
</protein>